<protein>
    <submittedName>
        <fullName evidence="1">Uncharacterized protein</fullName>
    </submittedName>
</protein>
<accession>A0AA96QZA7</accession>
<dbReference type="EMBL" id="OR481006">
    <property type="protein sequence ID" value="WNO47393.1"/>
    <property type="molecule type" value="Genomic_DNA"/>
</dbReference>
<name>A0AA96QZA7_9CAUD</name>
<organism evidence="1">
    <name type="scientific">Staphylococcus phage vB_VibM_10AMN12</name>
    <dbReference type="NCBI Taxonomy" id="3076785"/>
    <lineage>
        <taxon>Viruses</taxon>
        <taxon>Duplodnaviria</taxon>
        <taxon>Heunggongvirae</taxon>
        <taxon>Uroviricota</taxon>
        <taxon>Caudoviricetes</taxon>
    </lineage>
</organism>
<proteinExistence type="predicted"/>
<evidence type="ECO:0000313" key="1">
    <source>
        <dbReference type="EMBL" id="WNO47393.1"/>
    </source>
</evidence>
<sequence>MFTTPYNISRLKYINDHNLKVLRHSTGSFSHSLIRLICLHHNISYENVLQCRINDRADHWVLIVRNDKPIKPFKDEPLLG</sequence>
<reference evidence="1" key="1">
    <citation type="submission" date="2023-08" db="EMBL/GenBank/DDBJ databases">
        <authorList>
            <person name="Nazir A."/>
        </authorList>
    </citation>
    <scope>NUCLEOTIDE SEQUENCE</scope>
</reference>